<dbReference type="EMBL" id="JAVRRJ010000004">
    <property type="protein sequence ID" value="KAK5085511.1"/>
    <property type="molecule type" value="Genomic_DNA"/>
</dbReference>
<feature type="compositionally biased region" description="Basic and acidic residues" evidence="1">
    <location>
        <begin position="417"/>
        <end position="434"/>
    </location>
</feature>
<evidence type="ECO:0000313" key="2">
    <source>
        <dbReference type="EMBL" id="KAK5085511.1"/>
    </source>
</evidence>
<comment type="caution">
    <text evidence="2">The sequence shown here is derived from an EMBL/GenBank/DDBJ whole genome shotgun (WGS) entry which is preliminary data.</text>
</comment>
<evidence type="ECO:0000313" key="3">
    <source>
        <dbReference type="Proteomes" id="UP001309876"/>
    </source>
</evidence>
<name>A0AAN7Y6M0_9EURO</name>
<feature type="compositionally biased region" description="Low complexity" evidence="1">
    <location>
        <begin position="366"/>
        <end position="375"/>
    </location>
</feature>
<feature type="region of interest" description="Disordered" evidence="1">
    <location>
        <begin position="1"/>
        <end position="89"/>
    </location>
</feature>
<gene>
    <name evidence="2" type="ORF">LTR05_004796</name>
</gene>
<dbReference type="AlphaFoldDB" id="A0AAN7Y6M0"/>
<feature type="compositionally biased region" description="Polar residues" evidence="1">
    <location>
        <begin position="345"/>
        <end position="365"/>
    </location>
</feature>
<reference evidence="2 3" key="1">
    <citation type="submission" date="2023-08" db="EMBL/GenBank/DDBJ databases">
        <title>Black Yeasts Isolated from many extreme environments.</title>
        <authorList>
            <person name="Coleine C."/>
            <person name="Stajich J.E."/>
            <person name="Selbmann L."/>
        </authorList>
    </citation>
    <scope>NUCLEOTIDE SEQUENCE [LARGE SCALE GENOMIC DNA]</scope>
    <source>
        <strain evidence="2 3">CCFEE 5910</strain>
    </source>
</reference>
<sequence>MARKLPWASAAPVAPKRTIAYTPASLTPRPPKRQHIQPTSPIPDEIKREIQADLTSSDLDPVSPRRNRAQQRLRNGRTPSTSPPPAPPTIEILREGLDGDDVYVMVEDEFQAVAQGFTAHLHHAEYKRLMREAKERKRAPLPDLVVNIPFVTRARMQRQDLEGTQAAGLKDISAGLLASSDVEDVDGLVEEAEKEMADPWTGTTLAGLMNADPAKEKTSLKGLEKLTSGSRAARGLMPNSDTVGRAQQSEDQIPTATRPLRTERNVGNAAAKQEHPDIGANSSRSSKHQESHPRLRAMNRIFDDDYGTAESTARSISATASSSTPTETHSEIKSNKKSIPKVETLTHSSASTGNSVHLSSITRGNKPSTSETPKSSPKKKKSFFDDLDDFDVDAFDRAQAAAKMSSQPASQEQRSSQLEKPKPNPIKQEPEDGRIGQNPKKRDRSRYDEIPVFLIG</sequence>
<feature type="compositionally biased region" description="Low complexity" evidence="1">
    <location>
        <begin position="309"/>
        <end position="327"/>
    </location>
</feature>
<accession>A0AAN7Y6M0</accession>
<feature type="compositionally biased region" description="Polar residues" evidence="1">
    <location>
        <begin position="239"/>
        <end position="255"/>
    </location>
</feature>
<proteinExistence type="predicted"/>
<feature type="region of interest" description="Disordered" evidence="1">
    <location>
        <begin position="309"/>
        <end position="386"/>
    </location>
</feature>
<feature type="compositionally biased region" description="Polar residues" evidence="1">
    <location>
        <begin position="404"/>
        <end position="416"/>
    </location>
</feature>
<feature type="region of interest" description="Disordered" evidence="1">
    <location>
        <begin position="398"/>
        <end position="456"/>
    </location>
</feature>
<organism evidence="2 3">
    <name type="scientific">Lithohypha guttulata</name>
    <dbReference type="NCBI Taxonomy" id="1690604"/>
    <lineage>
        <taxon>Eukaryota</taxon>
        <taxon>Fungi</taxon>
        <taxon>Dikarya</taxon>
        <taxon>Ascomycota</taxon>
        <taxon>Pezizomycotina</taxon>
        <taxon>Eurotiomycetes</taxon>
        <taxon>Chaetothyriomycetidae</taxon>
        <taxon>Chaetothyriales</taxon>
        <taxon>Trichomeriaceae</taxon>
        <taxon>Lithohypha</taxon>
    </lineage>
</organism>
<protein>
    <submittedName>
        <fullName evidence="2">Uncharacterized protein</fullName>
    </submittedName>
</protein>
<evidence type="ECO:0000256" key="1">
    <source>
        <dbReference type="SAM" id="MobiDB-lite"/>
    </source>
</evidence>
<feature type="region of interest" description="Disordered" evidence="1">
    <location>
        <begin position="217"/>
        <end position="295"/>
    </location>
</feature>
<feature type="compositionally biased region" description="Basic residues" evidence="1">
    <location>
        <begin position="65"/>
        <end position="75"/>
    </location>
</feature>
<keyword evidence="3" id="KW-1185">Reference proteome</keyword>
<dbReference type="Proteomes" id="UP001309876">
    <property type="component" value="Unassembled WGS sequence"/>
</dbReference>